<feature type="domain" description="Tryptophan synthase beta chain-like PALP" evidence="9">
    <location>
        <begin position="23"/>
        <end position="301"/>
    </location>
</feature>
<evidence type="ECO:0000256" key="5">
    <source>
        <dbReference type="ARBA" id="ARBA00022898"/>
    </source>
</evidence>
<evidence type="ECO:0000256" key="7">
    <source>
        <dbReference type="ARBA" id="ARBA00025527"/>
    </source>
</evidence>
<dbReference type="GO" id="GO:0006565">
    <property type="term" value="P:L-serine catabolic process"/>
    <property type="evidence" value="ECO:0007669"/>
    <property type="project" value="TreeGrafter"/>
</dbReference>
<dbReference type="FunFam" id="3.40.50.1100:FF:000005">
    <property type="entry name" value="Threonine dehydratase catabolic"/>
    <property type="match status" value="1"/>
</dbReference>
<evidence type="ECO:0000256" key="6">
    <source>
        <dbReference type="ARBA" id="ARBA00023239"/>
    </source>
</evidence>
<dbReference type="RefSeq" id="WP_098512933.1">
    <property type="nucleotide sequence ID" value="NZ_JBIAKZ010000001.1"/>
</dbReference>
<accession>A0A2A9FET6</accession>
<dbReference type="FunFam" id="3.40.50.1100:FF:000007">
    <property type="entry name" value="L-threonine dehydratase catabolic TdcB"/>
    <property type="match status" value="1"/>
</dbReference>
<evidence type="ECO:0000256" key="3">
    <source>
        <dbReference type="ARBA" id="ARBA00010869"/>
    </source>
</evidence>
<comment type="catalytic activity">
    <reaction evidence="1">
        <text>L-threonine = 2-oxobutanoate + NH4(+)</text>
        <dbReference type="Rhea" id="RHEA:22108"/>
        <dbReference type="ChEBI" id="CHEBI:16763"/>
        <dbReference type="ChEBI" id="CHEBI:28938"/>
        <dbReference type="ChEBI" id="CHEBI:57926"/>
        <dbReference type="EC" id="4.3.1.19"/>
    </reaction>
</comment>
<evidence type="ECO:0000313" key="11">
    <source>
        <dbReference type="Proteomes" id="UP000243542"/>
    </source>
</evidence>
<dbReference type="PANTHER" id="PTHR48078:SF6">
    <property type="entry name" value="L-THREONINE DEHYDRATASE CATABOLIC TDCB"/>
    <property type="match status" value="1"/>
</dbReference>
<dbReference type="GO" id="GO:0006567">
    <property type="term" value="P:L-threonine catabolic process"/>
    <property type="evidence" value="ECO:0007669"/>
    <property type="project" value="TreeGrafter"/>
</dbReference>
<name>A0A2A9FET6_9PSEU</name>
<dbReference type="InterPro" id="IPR050147">
    <property type="entry name" value="Ser/Thr_Dehydratase"/>
</dbReference>
<comment type="similarity">
    <text evidence="3">Belongs to the serine/threonine dehydratase family.</text>
</comment>
<evidence type="ECO:0000259" key="9">
    <source>
        <dbReference type="Pfam" id="PF00291"/>
    </source>
</evidence>
<comment type="function">
    <text evidence="7">Catalyzes the anaerobic formation of alpha-ketobutyrate and ammonia from threonine in a two-step reaction. The first step involved a dehydration of threonine and a production of enamine intermediates (aminocrotonate), which tautomerizes to its imine form (iminobutyrate). Both intermediates are unstable and short-lived. The second step is the nonenzymatic hydrolysis of the enamine/imine intermediates to form 2-ketobutyrate and free ammonia. In the low water environment of the cell, the second step is accelerated by RidA.</text>
</comment>
<evidence type="ECO:0000256" key="1">
    <source>
        <dbReference type="ARBA" id="ARBA00001274"/>
    </source>
</evidence>
<dbReference type="InterPro" id="IPR036052">
    <property type="entry name" value="TrpB-like_PALP_sf"/>
</dbReference>
<organism evidence="10 11">
    <name type="scientific">Amycolatopsis sulphurea</name>
    <dbReference type="NCBI Taxonomy" id="76022"/>
    <lineage>
        <taxon>Bacteria</taxon>
        <taxon>Bacillati</taxon>
        <taxon>Actinomycetota</taxon>
        <taxon>Actinomycetes</taxon>
        <taxon>Pseudonocardiales</taxon>
        <taxon>Pseudonocardiaceae</taxon>
        <taxon>Amycolatopsis</taxon>
    </lineage>
</organism>
<comment type="cofactor">
    <cofactor evidence="2">
        <name>pyridoxal 5'-phosphate</name>
        <dbReference type="ChEBI" id="CHEBI:597326"/>
    </cofactor>
</comment>
<evidence type="ECO:0000256" key="4">
    <source>
        <dbReference type="ARBA" id="ARBA00012096"/>
    </source>
</evidence>
<dbReference type="Gene3D" id="3.40.50.1100">
    <property type="match status" value="2"/>
</dbReference>
<dbReference type="EC" id="4.3.1.19" evidence="4"/>
<dbReference type="Proteomes" id="UP000243542">
    <property type="component" value="Unassembled WGS sequence"/>
</dbReference>
<keyword evidence="11" id="KW-1185">Reference proteome</keyword>
<dbReference type="GO" id="GO:0004794">
    <property type="term" value="F:threonine deaminase activity"/>
    <property type="evidence" value="ECO:0007669"/>
    <property type="project" value="UniProtKB-EC"/>
</dbReference>
<comment type="caution">
    <text evidence="10">The sequence shown here is derived from an EMBL/GenBank/DDBJ whole genome shotgun (WGS) entry which is preliminary data.</text>
</comment>
<dbReference type="Pfam" id="PF00291">
    <property type="entry name" value="PALP"/>
    <property type="match status" value="1"/>
</dbReference>
<dbReference type="SUPFAM" id="SSF53686">
    <property type="entry name" value="Tryptophan synthase beta subunit-like PLP-dependent enzymes"/>
    <property type="match status" value="1"/>
</dbReference>
<protein>
    <recommendedName>
        <fullName evidence="4">threonine ammonia-lyase</fullName>
        <ecNumber evidence="4">4.3.1.19</ecNumber>
    </recommendedName>
    <alternativeName>
        <fullName evidence="8">Threonine deaminase</fullName>
    </alternativeName>
</protein>
<dbReference type="GO" id="GO:0003941">
    <property type="term" value="F:L-serine ammonia-lyase activity"/>
    <property type="evidence" value="ECO:0007669"/>
    <property type="project" value="TreeGrafter"/>
</dbReference>
<dbReference type="PANTHER" id="PTHR48078">
    <property type="entry name" value="THREONINE DEHYDRATASE, MITOCHONDRIAL-RELATED"/>
    <property type="match status" value="1"/>
</dbReference>
<reference evidence="10 11" key="1">
    <citation type="submission" date="2017-10" db="EMBL/GenBank/DDBJ databases">
        <title>Sequencing the genomes of 1000 actinobacteria strains.</title>
        <authorList>
            <person name="Klenk H.-P."/>
        </authorList>
    </citation>
    <scope>NUCLEOTIDE SEQUENCE [LARGE SCALE GENOMIC DNA]</scope>
    <source>
        <strain evidence="10 11">DSM 46092</strain>
    </source>
</reference>
<proteinExistence type="inferred from homology"/>
<dbReference type="InterPro" id="IPR001926">
    <property type="entry name" value="TrpB-like_PALP"/>
</dbReference>
<sequence>MRFVTITDIEAAAERVNGTAVHTPLLRQHWAEGQLWLKPESLQPIGAFKIRGAYNAIAALSEAERARGVVAHSSGNHAQAVAYCAQTFGIPAVIVVPDVTPRVKVAATRGWGAEVIEVPIADREVVADRLARERGLTLIPPFDHPEVIAGQGTAGLEIAADLPGVDTVLVPVSGGGFASGVGVALKARCPGVKVYGVEPELAADTAESLRAGRRVEWPTADLARTIADGQRAQPSELTFAHLQRVLDGIITVTEDEIRRTVRTLAHRSRLVVEPSGATAPAAYLHHADELPGGRTVAIVSGGNIDPELLSELLG</sequence>
<dbReference type="AlphaFoldDB" id="A0A2A9FET6"/>
<gene>
    <name evidence="10" type="ORF">ATK36_4057</name>
</gene>
<evidence type="ECO:0000313" key="10">
    <source>
        <dbReference type="EMBL" id="PFG48939.1"/>
    </source>
</evidence>
<keyword evidence="6" id="KW-0456">Lyase</keyword>
<evidence type="ECO:0000256" key="8">
    <source>
        <dbReference type="ARBA" id="ARBA00031427"/>
    </source>
</evidence>
<dbReference type="GO" id="GO:0009097">
    <property type="term" value="P:isoleucine biosynthetic process"/>
    <property type="evidence" value="ECO:0007669"/>
    <property type="project" value="TreeGrafter"/>
</dbReference>
<dbReference type="EMBL" id="PDJK01000002">
    <property type="protein sequence ID" value="PFG48939.1"/>
    <property type="molecule type" value="Genomic_DNA"/>
</dbReference>
<evidence type="ECO:0000256" key="2">
    <source>
        <dbReference type="ARBA" id="ARBA00001933"/>
    </source>
</evidence>
<dbReference type="CDD" id="cd01562">
    <property type="entry name" value="Thr-dehyd"/>
    <property type="match status" value="1"/>
</dbReference>
<keyword evidence="5" id="KW-0663">Pyridoxal phosphate</keyword>